<reference evidence="10" key="1">
    <citation type="submission" date="2011-11" db="EMBL/GenBank/DDBJ databases">
        <title>The Draft Genome of Spermophilus tridecemlineatus.</title>
        <authorList>
            <consortium name="The Broad Institute Genome Assembly &amp; Analysis Group"/>
            <consortium name="Computational R&amp;D Group"/>
            <consortium name="and Sequencing Platform"/>
            <person name="Di Palma F."/>
            <person name="Alfoldi J."/>
            <person name="Johnson J."/>
            <person name="Berlin A."/>
            <person name="Gnerre S."/>
            <person name="Jaffe D."/>
            <person name="MacCallum I."/>
            <person name="Young S."/>
            <person name="Walker B.J."/>
            <person name="Lindblad-Toh K."/>
        </authorList>
    </citation>
    <scope>NUCLEOTIDE SEQUENCE [LARGE SCALE GENOMIC DNA]</scope>
</reference>
<evidence type="ECO:0000256" key="3">
    <source>
        <dbReference type="ARBA" id="ARBA00022525"/>
    </source>
</evidence>
<keyword evidence="3" id="KW-0964">Secreted</keyword>
<feature type="region of interest" description="Disordered" evidence="7">
    <location>
        <begin position="1"/>
        <end position="35"/>
    </location>
</feature>
<organism evidence="9 10">
    <name type="scientific">Ictidomys tridecemlineatus</name>
    <name type="common">Thirteen-lined ground squirrel</name>
    <name type="synonym">Spermophilus tridecemlineatus</name>
    <dbReference type="NCBI Taxonomy" id="43179"/>
    <lineage>
        <taxon>Eukaryota</taxon>
        <taxon>Metazoa</taxon>
        <taxon>Chordata</taxon>
        <taxon>Craniata</taxon>
        <taxon>Vertebrata</taxon>
        <taxon>Euteleostomi</taxon>
        <taxon>Mammalia</taxon>
        <taxon>Eutheria</taxon>
        <taxon>Euarchontoglires</taxon>
        <taxon>Glires</taxon>
        <taxon>Rodentia</taxon>
        <taxon>Sciuromorpha</taxon>
        <taxon>Sciuridae</taxon>
        <taxon>Xerinae</taxon>
        <taxon>Marmotini</taxon>
        <taxon>Ictidomys</taxon>
    </lineage>
</organism>
<dbReference type="PANTHER" id="PTHR11430">
    <property type="entry name" value="LIPOCALIN"/>
    <property type="match status" value="1"/>
</dbReference>
<dbReference type="PROSITE" id="PS00213">
    <property type="entry name" value="LIPOCALIN"/>
    <property type="match status" value="1"/>
</dbReference>
<reference evidence="9" key="2">
    <citation type="submission" date="2025-08" db="UniProtKB">
        <authorList>
            <consortium name="Ensembl"/>
        </authorList>
    </citation>
    <scope>IDENTIFICATION</scope>
</reference>
<comment type="similarity">
    <text evidence="2 6">Belongs to the calycin superfamily. Lipocalin family.</text>
</comment>
<dbReference type="SUPFAM" id="SSF50814">
    <property type="entry name" value="Lipocalins"/>
    <property type="match status" value="1"/>
</dbReference>
<dbReference type="InterPro" id="IPR002345">
    <property type="entry name" value="Lipocalin"/>
</dbReference>
<dbReference type="STRING" id="43179.ENSSTOP00000015628"/>
<dbReference type="FunCoup" id="I3MU33">
    <property type="interactions" value="210"/>
</dbReference>
<dbReference type="EMBL" id="AGTP01090751">
    <property type="status" value="NOT_ANNOTATED_CDS"/>
    <property type="molecule type" value="Genomic_DNA"/>
</dbReference>
<comment type="subcellular location">
    <subcellularLocation>
        <location evidence="1">Secreted</location>
    </subcellularLocation>
</comment>
<dbReference type="Ensembl" id="ENSSTOT00000025989.2">
    <property type="protein sequence ID" value="ENSSTOP00000015628.2"/>
    <property type="gene ID" value="ENSSTOG00000022029.2"/>
</dbReference>
<dbReference type="GO" id="GO:0036094">
    <property type="term" value="F:small molecule binding"/>
    <property type="evidence" value="ECO:0007669"/>
    <property type="project" value="InterPro"/>
</dbReference>
<evidence type="ECO:0000259" key="8">
    <source>
        <dbReference type="Pfam" id="PF00061"/>
    </source>
</evidence>
<dbReference type="InterPro" id="IPR012674">
    <property type="entry name" value="Calycin"/>
</dbReference>
<evidence type="ECO:0000313" key="10">
    <source>
        <dbReference type="Proteomes" id="UP000005215"/>
    </source>
</evidence>
<feature type="compositionally biased region" description="Basic residues" evidence="7">
    <location>
        <begin position="14"/>
        <end position="28"/>
    </location>
</feature>
<dbReference type="InParanoid" id="I3MU33"/>
<dbReference type="InterPro" id="IPR002971">
    <property type="entry name" value="Maj_urinary"/>
</dbReference>
<dbReference type="InterPro" id="IPR000566">
    <property type="entry name" value="Lipocln_cytosolic_FA-bd_dom"/>
</dbReference>
<dbReference type="PRINTS" id="PR00179">
    <property type="entry name" value="LIPOCALIN"/>
</dbReference>
<dbReference type="eggNOG" id="ENOG502RTZI">
    <property type="taxonomic scope" value="Eukaryota"/>
</dbReference>
<name>I3MU33_ICTTR</name>
<dbReference type="GeneTree" id="ENSGT01050000244868"/>
<dbReference type="Pfam" id="PF00061">
    <property type="entry name" value="Lipocalin"/>
    <property type="match status" value="1"/>
</dbReference>
<evidence type="ECO:0000256" key="7">
    <source>
        <dbReference type="SAM" id="MobiDB-lite"/>
    </source>
</evidence>
<reference evidence="9" key="3">
    <citation type="submission" date="2025-09" db="UniProtKB">
        <authorList>
            <consortium name="Ensembl"/>
        </authorList>
    </citation>
    <scope>IDENTIFICATION</scope>
</reference>
<dbReference type="Gene3D" id="2.40.128.20">
    <property type="match status" value="1"/>
</dbReference>
<gene>
    <name evidence="9" type="primary">Lcn9</name>
</gene>
<proteinExistence type="inferred from homology"/>
<evidence type="ECO:0000313" key="9">
    <source>
        <dbReference type="Ensembl" id="ENSSTOP00000015628.2"/>
    </source>
</evidence>
<accession>I3MU33</accession>
<feature type="domain" description="Lipocalin/cytosolic fatty-acid binding" evidence="8">
    <location>
        <begin position="72"/>
        <end position="210"/>
    </location>
</feature>
<dbReference type="PRINTS" id="PR01221">
    <property type="entry name" value="MAJORURINARY"/>
</dbReference>
<sequence>MGTGCCGQAETRSSHRVWKPQGRSRHKGQAQPRHPPGRMALLLLVLGLSAAGAQKFNPLAVVDKNYNMARISGVWYSISMASNNLSRIKEDGDLRIFIRNIEHLKNGSLKFDFRFMVQGECVGVSMVCQKTNKNGEYSISYEGENKVLVSETDYRMYVIFDMQNVRNGTETRVLALYGRIPKLSQNFQHRFHRVCRKYRLSSKNILDLTQEGRAPASGQCRLPGPAAQGLGVWGEAQ</sequence>
<evidence type="ECO:0000256" key="4">
    <source>
        <dbReference type="ARBA" id="ARBA00022729"/>
    </source>
</evidence>
<evidence type="ECO:0000256" key="1">
    <source>
        <dbReference type="ARBA" id="ARBA00004613"/>
    </source>
</evidence>
<dbReference type="InterPro" id="IPR022272">
    <property type="entry name" value="Lipocalin_CS"/>
</dbReference>
<keyword evidence="5" id="KW-1015">Disulfide bond</keyword>
<keyword evidence="4" id="KW-0732">Signal</keyword>
<evidence type="ECO:0000256" key="2">
    <source>
        <dbReference type="ARBA" id="ARBA00006889"/>
    </source>
</evidence>
<dbReference type="AlphaFoldDB" id="I3MU33"/>
<evidence type="ECO:0000256" key="6">
    <source>
        <dbReference type="RuleBase" id="RU003695"/>
    </source>
</evidence>
<protein>
    <recommendedName>
        <fullName evidence="8">Lipocalin/cytosolic fatty-acid binding domain-containing protein</fullName>
    </recommendedName>
</protein>
<dbReference type="HOGENOM" id="CLU_094061_4_0_1"/>
<keyword evidence="10" id="KW-1185">Reference proteome</keyword>
<dbReference type="GO" id="GO:0005615">
    <property type="term" value="C:extracellular space"/>
    <property type="evidence" value="ECO:0007669"/>
    <property type="project" value="TreeGrafter"/>
</dbReference>
<dbReference type="Proteomes" id="UP000005215">
    <property type="component" value="Unassembled WGS sequence"/>
</dbReference>
<dbReference type="PANTHER" id="PTHR11430:SF28">
    <property type="entry name" value="EPIDIDYMAL-SPECIFIC LIPOCALIN-9"/>
    <property type="match status" value="1"/>
</dbReference>
<evidence type="ECO:0000256" key="5">
    <source>
        <dbReference type="ARBA" id="ARBA00023157"/>
    </source>
</evidence>